<evidence type="ECO:0000313" key="2">
    <source>
        <dbReference type="EMBL" id="EDP19035.1"/>
    </source>
</evidence>
<evidence type="ECO:0000256" key="1">
    <source>
        <dbReference type="SAM" id="MobiDB-lite"/>
    </source>
</evidence>
<reference evidence="2 3" key="1">
    <citation type="submission" date="2007-08" db="EMBL/GenBank/DDBJ databases">
        <authorList>
            <person name="Fulton L."/>
            <person name="Clifton S."/>
            <person name="Fulton B."/>
            <person name="Xu J."/>
            <person name="Minx P."/>
            <person name="Pepin K.H."/>
            <person name="Johnson M."/>
            <person name="Thiruvilangam P."/>
            <person name="Bhonagiri V."/>
            <person name="Nash W.E."/>
            <person name="Mardis E.R."/>
            <person name="Wilson R.K."/>
        </authorList>
    </citation>
    <scope>NUCLEOTIDE SEQUENCE [LARGE SCALE GENOMIC DNA]</scope>
    <source>
        <strain evidence="3">ATCC BAA-613 / DSM 15670 / CCUG 46953 / JCM 12243 / WAL 16351</strain>
    </source>
</reference>
<gene>
    <name evidence="2" type="ORF">CLOBOL_00471</name>
</gene>
<reference evidence="2 3" key="2">
    <citation type="submission" date="2007-09" db="EMBL/GenBank/DDBJ databases">
        <title>Draft genome sequence of Clostridium bolteae (ATCC BAA-613).</title>
        <authorList>
            <person name="Sudarsanam P."/>
            <person name="Ley R."/>
            <person name="Guruge J."/>
            <person name="Turnbaugh P.J."/>
            <person name="Mahowald M."/>
            <person name="Liep D."/>
            <person name="Gordon J."/>
        </authorList>
    </citation>
    <scope>NUCLEOTIDE SEQUENCE [LARGE SCALE GENOMIC DNA]</scope>
    <source>
        <strain evidence="3">ATCC BAA-613 / DSM 15670 / CCUG 46953 / JCM 12243 / WAL 16351</strain>
    </source>
</reference>
<dbReference type="AlphaFoldDB" id="A8RHP7"/>
<dbReference type="HOGENOM" id="CLU_2877830_0_0_9"/>
<sequence length="63" mass="7185">MSDENVSLEYQVYGMVKSEQWGGKVKGSVLNLSAGERQRMRKRSGWEEGRRQVGMHLQGLSRS</sequence>
<comment type="caution">
    <text evidence="2">The sequence shown here is derived from an EMBL/GenBank/DDBJ whole genome shotgun (WGS) entry which is preliminary data.</text>
</comment>
<organism evidence="2 3">
    <name type="scientific">Enterocloster bolteae (strain ATCC BAA-613 / DSM 15670 / CCUG 46953 / JCM 12243 / WAL 16351)</name>
    <name type="common">Clostridium bolteae</name>
    <dbReference type="NCBI Taxonomy" id="411902"/>
    <lineage>
        <taxon>Bacteria</taxon>
        <taxon>Bacillati</taxon>
        <taxon>Bacillota</taxon>
        <taxon>Clostridia</taxon>
        <taxon>Lachnospirales</taxon>
        <taxon>Lachnospiraceae</taxon>
        <taxon>Enterocloster</taxon>
    </lineage>
</organism>
<dbReference type="EMBL" id="ABCC02000009">
    <property type="protein sequence ID" value="EDP19035.1"/>
    <property type="molecule type" value="Genomic_DNA"/>
</dbReference>
<dbReference type="PaxDb" id="411902-CLOBOL_00471"/>
<feature type="region of interest" description="Disordered" evidence="1">
    <location>
        <begin position="41"/>
        <end position="63"/>
    </location>
</feature>
<accession>A8RHP7</accession>
<name>A8RHP7_ENTBW</name>
<protein>
    <submittedName>
        <fullName evidence="2">Uncharacterized protein</fullName>
    </submittedName>
</protein>
<dbReference type="Proteomes" id="UP000005396">
    <property type="component" value="Unassembled WGS sequence"/>
</dbReference>
<proteinExistence type="predicted"/>
<evidence type="ECO:0000313" key="3">
    <source>
        <dbReference type="Proteomes" id="UP000005396"/>
    </source>
</evidence>